<reference evidence="3" key="1">
    <citation type="submission" date="2023-06" db="EMBL/GenBank/DDBJ databases">
        <title>Identification and characterization of horizontal gene transfer across gut microbiota members of farm animals based on homology search.</title>
        <authorList>
            <person name="Zeman M."/>
            <person name="Kubasova T."/>
            <person name="Jahodarova E."/>
            <person name="Nykrynova M."/>
            <person name="Rychlik I."/>
        </authorList>
    </citation>
    <scope>NUCLEOTIDE SEQUENCE [LARGE SCALE GENOMIC DNA]</scope>
    <source>
        <strain evidence="3">ET340</strain>
    </source>
</reference>
<reference evidence="2 3" key="2">
    <citation type="submission" date="2023-06" db="EMBL/GenBank/DDBJ databases">
        <title>Identification and characterization of horizontal gene transfer across gut microbiota members of farm animals based on homology search.</title>
        <authorList>
            <person name="Schwarzerova J."/>
            <person name="Nykrynova M."/>
            <person name="Jureckova K."/>
            <person name="Cejkova D."/>
            <person name="Rychlik I."/>
        </authorList>
    </citation>
    <scope>NUCLEOTIDE SEQUENCE [LARGE SCALE GENOMIC DNA]</scope>
    <source>
        <strain evidence="2 3">ET340</strain>
    </source>
</reference>
<dbReference type="Proteomes" id="UP001529380">
    <property type="component" value="Unassembled WGS sequence"/>
</dbReference>
<feature type="transmembrane region" description="Helical" evidence="1">
    <location>
        <begin position="6"/>
        <end position="24"/>
    </location>
</feature>
<evidence type="ECO:0000313" key="2">
    <source>
        <dbReference type="EMBL" id="MDM8201727.1"/>
    </source>
</evidence>
<name>A0ABT7US69_9FIRM</name>
<evidence type="ECO:0000256" key="1">
    <source>
        <dbReference type="SAM" id="Phobius"/>
    </source>
</evidence>
<accession>A0ABT7US69</accession>
<organism evidence="2 3">
    <name type="scientific">Allofournierella massiliensis</name>
    <dbReference type="NCBI Taxonomy" id="1650663"/>
    <lineage>
        <taxon>Bacteria</taxon>
        <taxon>Bacillati</taxon>
        <taxon>Bacillota</taxon>
        <taxon>Clostridia</taxon>
        <taxon>Eubacteriales</taxon>
        <taxon>Oscillospiraceae</taxon>
        <taxon>Allofournierella</taxon>
    </lineage>
</organism>
<dbReference type="EMBL" id="JAUDCL010000019">
    <property type="protein sequence ID" value="MDM8201727.1"/>
    <property type="molecule type" value="Genomic_DNA"/>
</dbReference>
<comment type="caution">
    <text evidence="2">The sequence shown here is derived from an EMBL/GenBank/DDBJ whole genome shotgun (WGS) entry which is preliminary data.</text>
</comment>
<keyword evidence="1" id="KW-1133">Transmembrane helix</keyword>
<reference evidence="2 3" key="3">
    <citation type="submission" date="2023-06" db="EMBL/GenBank/DDBJ databases">
        <authorList>
            <person name="Zeman M."/>
            <person name="Kubasova T."/>
            <person name="Jahodarova E."/>
            <person name="Nykrynova M."/>
            <person name="Rychlik I."/>
        </authorList>
    </citation>
    <scope>NUCLEOTIDE SEQUENCE [LARGE SCALE GENOMIC DNA]</scope>
    <source>
        <strain evidence="2 3">ET340</strain>
    </source>
</reference>
<gene>
    <name evidence="2" type="ORF">QUW08_10575</name>
</gene>
<keyword evidence="3" id="KW-1185">Reference proteome</keyword>
<keyword evidence="1" id="KW-0472">Membrane</keyword>
<sequence length="95" mass="10550">MSLKSFLIKAVFICAVFSISFFILSQFENDVPKRSMANQTSSVSKVEKVETSNDSSYVSGKGDRWDAVVNDVYDDVGKEAGLSQKEIDAMLRTIE</sequence>
<evidence type="ECO:0000313" key="3">
    <source>
        <dbReference type="Proteomes" id="UP001529380"/>
    </source>
</evidence>
<keyword evidence="1" id="KW-0812">Transmembrane</keyword>
<protein>
    <submittedName>
        <fullName evidence="2">Uncharacterized protein</fullName>
    </submittedName>
</protein>
<proteinExistence type="predicted"/>